<evidence type="ECO:0000313" key="5">
    <source>
        <dbReference type="Proteomes" id="UP000321389"/>
    </source>
</evidence>
<dbReference type="PANTHER" id="PTHR45138:SF9">
    <property type="entry name" value="DIGUANYLATE CYCLASE DGCM-RELATED"/>
    <property type="match status" value="1"/>
</dbReference>
<dbReference type="NCBIfam" id="TIGR00254">
    <property type="entry name" value="GGDEF"/>
    <property type="match status" value="1"/>
</dbReference>
<dbReference type="Gene3D" id="3.30.450.40">
    <property type="match status" value="1"/>
</dbReference>
<dbReference type="KEGG" id="niy:FQ775_02165"/>
<dbReference type="InterPro" id="IPR050469">
    <property type="entry name" value="Diguanylate_Cyclase"/>
</dbReference>
<comment type="catalytic activity">
    <reaction evidence="2">
        <text>2 GTP = 3',3'-c-di-GMP + 2 diphosphate</text>
        <dbReference type="Rhea" id="RHEA:24898"/>
        <dbReference type="ChEBI" id="CHEBI:33019"/>
        <dbReference type="ChEBI" id="CHEBI:37565"/>
        <dbReference type="ChEBI" id="CHEBI:58805"/>
        <dbReference type="EC" id="2.7.7.65"/>
    </reaction>
</comment>
<dbReference type="CDD" id="cd01949">
    <property type="entry name" value="GGDEF"/>
    <property type="match status" value="1"/>
</dbReference>
<dbReference type="RefSeq" id="WP_146297918.1">
    <property type="nucleotide sequence ID" value="NZ_CP042301.2"/>
</dbReference>
<dbReference type="EMBL" id="CP042301">
    <property type="protein sequence ID" value="QDY99268.1"/>
    <property type="molecule type" value="Genomic_DNA"/>
</dbReference>
<dbReference type="SUPFAM" id="SSF55785">
    <property type="entry name" value="PYP-like sensor domain (PAS domain)"/>
    <property type="match status" value="1"/>
</dbReference>
<dbReference type="SUPFAM" id="SSF55781">
    <property type="entry name" value="GAF domain-like"/>
    <property type="match status" value="1"/>
</dbReference>
<dbReference type="InterPro" id="IPR000160">
    <property type="entry name" value="GGDEF_dom"/>
</dbReference>
<dbReference type="OrthoDB" id="341208at2"/>
<accession>A0A5B8KUR2</accession>
<dbReference type="PANTHER" id="PTHR45138">
    <property type="entry name" value="REGULATORY COMPONENTS OF SENSORY TRANSDUCTION SYSTEM"/>
    <property type="match status" value="1"/>
</dbReference>
<dbReference type="Pfam" id="PF00990">
    <property type="entry name" value="GGDEF"/>
    <property type="match status" value="1"/>
</dbReference>
<name>A0A5B8KUR2_9HYPH</name>
<dbReference type="Pfam" id="PF01590">
    <property type="entry name" value="GAF"/>
    <property type="match status" value="1"/>
</dbReference>
<feature type="domain" description="GGDEF" evidence="3">
    <location>
        <begin position="329"/>
        <end position="460"/>
    </location>
</feature>
<dbReference type="AlphaFoldDB" id="A0A5B8KUR2"/>
<dbReference type="GO" id="GO:0052621">
    <property type="term" value="F:diguanylate cyclase activity"/>
    <property type="evidence" value="ECO:0007669"/>
    <property type="project" value="UniProtKB-EC"/>
</dbReference>
<sequence length="460" mass="51382">MASFPTTPDEDARLAKLAEYGLASDDSMKSAFDRVTRLLAQLLDVPITYISLIDQDTMWIKSSVGLDAPTFEREGAICSHTVVRDRPLYVGDLTADPRFYDHDMVTPQDGLRAYAGAPLTTSCGLNMGTLCAVDTKPRSLSAKELEALSDLAALVIAQMDSQLNARRAKLAEERLVDAVEALPDGFVIYDRDDRLVFCNNRYREIYRHSAQWIVPGATFESIIRKGVENGQYPDAVGNEEAWIAERVRIHQSPDEPIEQQLPGDRWLRIQERRTRDGGLVGFRFNVTELMRQKRELARLAWTDHLTGALNRGRFLELAEKQLHPNGPRRTMPILLFDIDHFKQINDRYGHPAGDAVLVELVSRWMQRLQPGDLLARFGGEEFCLALASDKGAAEAAESLRRAACELPIAAEGQLIKVTVSIGYAHYRDGEDVLSKTLGRADAALYRAKEAGRNRCETIAA</sequence>
<evidence type="ECO:0000256" key="1">
    <source>
        <dbReference type="ARBA" id="ARBA00012528"/>
    </source>
</evidence>
<dbReference type="Pfam" id="PF12860">
    <property type="entry name" value="PAS_7"/>
    <property type="match status" value="1"/>
</dbReference>
<dbReference type="EC" id="2.7.7.65" evidence="1"/>
<organism evidence="4 5">
    <name type="scientific">Nitratireductor mangrovi</name>
    <dbReference type="NCBI Taxonomy" id="2599600"/>
    <lineage>
        <taxon>Bacteria</taxon>
        <taxon>Pseudomonadati</taxon>
        <taxon>Pseudomonadota</taxon>
        <taxon>Alphaproteobacteria</taxon>
        <taxon>Hyphomicrobiales</taxon>
        <taxon>Phyllobacteriaceae</taxon>
        <taxon>Nitratireductor</taxon>
    </lineage>
</organism>
<evidence type="ECO:0000256" key="2">
    <source>
        <dbReference type="ARBA" id="ARBA00034247"/>
    </source>
</evidence>
<dbReference type="InterPro" id="IPR029016">
    <property type="entry name" value="GAF-like_dom_sf"/>
</dbReference>
<dbReference type="Gene3D" id="3.30.70.270">
    <property type="match status" value="1"/>
</dbReference>
<dbReference type="InterPro" id="IPR003018">
    <property type="entry name" value="GAF"/>
</dbReference>
<evidence type="ECO:0000313" key="4">
    <source>
        <dbReference type="EMBL" id="QDY99268.1"/>
    </source>
</evidence>
<dbReference type="SMART" id="SM00267">
    <property type="entry name" value="GGDEF"/>
    <property type="match status" value="1"/>
</dbReference>
<reference evidence="4" key="1">
    <citation type="submission" date="2020-04" db="EMBL/GenBank/DDBJ databases">
        <title>Nitratireductor sp. nov. isolated from mangrove soil.</title>
        <authorList>
            <person name="Ye Y."/>
        </authorList>
    </citation>
    <scope>NUCLEOTIDE SEQUENCE</scope>
    <source>
        <strain evidence="4">SY7</strain>
    </source>
</reference>
<dbReference type="PROSITE" id="PS50887">
    <property type="entry name" value="GGDEF"/>
    <property type="match status" value="1"/>
</dbReference>
<dbReference type="InterPro" id="IPR043128">
    <property type="entry name" value="Rev_trsase/Diguanyl_cyclase"/>
</dbReference>
<dbReference type="InterPro" id="IPR029787">
    <property type="entry name" value="Nucleotide_cyclase"/>
</dbReference>
<gene>
    <name evidence="4" type="ORF">FQ775_02165</name>
</gene>
<dbReference type="Gene3D" id="3.30.450.20">
    <property type="entry name" value="PAS domain"/>
    <property type="match status" value="1"/>
</dbReference>
<dbReference type="InterPro" id="IPR035965">
    <property type="entry name" value="PAS-like_dom_sf"/>
</dbReference>
<dbReference type="SMART" id="SM00065">
    <property type="entry name" value="GAF"/>
    <property type="match status" value="1"/>
</dbReference>
<protein>
    <recommendedName>
        <fullName evidence="1">diguanylate cyclase</fullName>
        <ecNumber evidence="1">2.7.7.65</ecNumber>
    </recommendedName>
</protein>
<keyword evidence="5" id="KW-1185">Reference proteome</keyword>
<dbReference type="SUPFAM" id="SSF55073">
    <property type="entry name" value="Nucleotide cyclase"/>
    <property type="match status" value="1"/>
</dbReference>
<dbReference type="FunFam" id="3.30.70.270:FF:000001">
    <property type="entry name" value="Diguanylate cyclase domain protein"/>
    <property type="match status" value="1"/>
</dbReference>
<proteinExistence type="predicted"/>
<dbReference type="Proteomes" id="UP000321389">
    <property type="component" value="Chromosome"/>
</dbReference>
<evidence type="ECO:0000259" key="3">
    <source>
        <dbReference type="PROSITE" id="PS50887"/>
    </source>
</evidence>